<dbReference type="Proteomes" id="UP000023152">
    <property type="component" value="Unassembled WGS sequence"/>
</dbReference>
<keyword evidence="3" id="KW-1185">Reference proteome</keyword>
<proteinExistence type="predicted"/>
<dbReference type="EMBL" id="ASPP01010130">
    <property type="protein sequence ID" value="ETO23188.1"/>
    <property type="molecule type" value="Genomic_DNA"/>
</dbReference>
<organism evidence="2 3">
    <name type="scientific">Reticulomyxa filosa</name>
    <dbReference type="NCBI Taxonomy" id="46433"/>
    <lineage>
        <taxon>Eukaryota</taxon>
        <taxon>Sar</taxon>
        <taxon>Rhizaria</taxon>
        <taxon>Retaria</taxon>
        <taxon>Foraminifera</taxon>
        <taxon>Monothalamids</taxon>
        <taxon>Reticulomyxidae</taxon>
        <taxon>Reticulomyxa</taxon>
    </lineage>
</organism>
<accession>X6NBB1</accession>
<reference evidence="2 3" key="1">
    <citation type="journal article" date="2013" name="Curr. Biol.">
        <title>The Genome of the Foraminiferan Reticulomyxa filosa.</title>
        <authorList>
            <person name="Glockner G."/>
            <person name="Hulsmann N."/>
            <person name="Schleicher M."/>
            <person name="Noegel A.A."/>
            <person name="Eichinger L."/>
            <person name="Gallinger C."/>
            <person name="Pawlowski J."/>
            <person name="Sierra R."/>
            <person name="Euteneuer U."/>
            <person name="Pillet L."/>
            <person name="Moustafa A."/>
            <person name="Platzer M."/>
            <person name="Groth M."/>
            <person name="Szafranski K."/>
            <person name="Schliwa M."/>
        </authorList>
    </citation>
    <scope>NUCLEOTIDE SEQUENCE [LARGE SCALE GENOMIC DNA]</scope>
</reference>
<gene>
    <name evidence="2" type="ORF">RFI_13997</name>
</gene>
<evidence type="ECO:0000313" key="3">
    <source>
        <dbReference type="Proteomes" id="UP000023152"/>
    </source>
</evidence>
<dbReference type="AlphaFoldDB" id="X6NBB1"/>
<evidence type="ECO:0000313" key="2">
    <source>
        <dbReference type="EMBL" id="ETO23188.1"/>
    </source>
</evidence>
<feature type="non-terminal residue" evidence="2">
    <location>
        <position position="298"/>
    </location>
</feature>
<comment type="caution">
    <text evidence="2">The sequence shown here is derived from an EMBL/GenBank/DDBJ whole genome shotgun (WGS) entry which is preliminary data.</text>
</comment>
<feature type="coiled-coil region" evidence="1">
    <location>
        <begin position="8"/>
        <end position="35"/>
    </location>
</feature>
<evidence type="ECO:0000256" key="1">
    <source>
        <dbReference type="SAM" id="Coils"/>
    </source>
</evidence>
<protein>
    <submittedName>
        <fullName evidence="2">Uncharacterized protein</fullName>
    </submittedName>
</protein>
<name>X6NBB1_RETFI</name>
<sequence length="298" mass="34266">MNSNVAMRTTKEEENKMLEKEIERLERNSHMFGRKILYGNLPRQEKVELAKPDIQNGGNFQGSVAVAELRKFVKSLYEQVKKKGRNDILVSVVANDFNSYVEDIKEFVSRNGEYNECPEQCVFKKPYSELQYVPCNGLIGIVQIRGYERIPVLNGQNGLEALQVIPSATVLIQYCGIHYLSSEFEEIYAGTNESTARNRYAYEYILNDPYLTQELEKTNWIVNGINYLPYICYKTDCGIDKKSKLYGHIHLVIDGIGSSPSYNVTNLWGLFNDCRKNLLNDEEPTPDDLVYENCEFVE</sequence>
<keyword evidence="1" id="KW-0175">Coiled coil</keyword>